<keyword evidence="4" id="KW-1185">Reference proteome</keyword>
<evidence type="ECO:0000256" key="2">
    <source>
        <dbReference type="SAM" id="Phobius"/>
    </source>
</evidence>
<accession>A0A061J8A8</accession>
<sequence>MDSPHCFSVNSDVFTTDFDPMIRLRVYRRRDITALATDTAETFDLGREVVPLRPVAETYLEDVNTSPELAICLAEHEESYSVEKLQPNDFISSSLRVENVVVAVSLCLWRNIRRTNGIIEAARDRFLRGVEGKRRTKKSKLLLRRFLRFLNELLVDVVVLSTDRKSVVVSCANTAHRSSTHTVASMRRRSCPSFRTLIALEFNPSEGHWSPLLLPVRLQTQRSVMRASKTLDNQDSSGVANLLRTRAFTATCGEMTQSFNLETMMLDRTVYNPQRVPVRLRGDVQTLRGENDGESAPTNSPFTGMRYPNIRQLDLQLMEVLRRGLHPALRRNCIRFFVTFAVALAAFAVGLALIIYVRVTLETRCCRVSDGSCLVKAGDTSQNANSNPFCDVEKNPALLKATEAFLFSHLASPGGFIVASTSCMFIASLLAVAVSYFTTRAVALENSRPLFYTVVMAFHIVFNAVASAFAAYTLYILSHTTHDVPCSSFKGDTAVFCSAAQELCPDCAIKVQARHPVHATLALSVLFFSLCAVEFFASLISPMPNEKKLQAISKSKPETNVFYPSVYAPDGVGEMEKRRLRRHIAHRLRKQLQEQMQQQDVLLTRNATIGEMILAKREKTLMDDLSKGNCIMTARDRNDEELQDPLHYMVAPGGTSSENDTTEEEREKKSDVKKEDWQLPSRLLAEVARISSRIQASTSGKTTLAPPNESAR</sequence>
<feature type="transmembrane region" description="Helical" evidence="2">
    <location>
        <begin position="333"/>
        <end position="357"/>
    </location>
</feature>
<dbReference type="OrthoDB" id="266882at2759"/>
<evidence type="ECO:0000313" key="3">
    <source>
        <dbReference type="EMBL" id="ESL11114.1"/>
    </source>
</evidence>
<proteinExistence type="predicted"/>
<dbReference type="AlphaFoldDB" id="A0A061J8A8"/>
<feature type="transmembrane region" description="Helical" evidence="2">
    <location>
        <begin position="416"/>
        <end position="438"/>
    </location>
</feature>
<keyword evidence="2" id="KW-0812">Transmembrane</keyword>
<feature type="region of interest" description="Disordered" evidence="1">
    <location>
        <begin position="648"/>
        <end position="677"/>
    </location>
</feature>
<evidence type="ECO:0000256" key="1">
    <source>
        <dbReference type="SAM" id="MobiDB-lite"/>
    </source>
</evidence>
<name>A0A061J8A8_TRYRA</name>
<organism evidence="3 4">
    <name type="scientific">Trypanosoma rangeli SC58</name>
    <dbReference type="NCBI Taxonomy" id="429131"/>
    <lineage>
        <taxon>Eukaryota</taxon>
        <taxon>Discoba</taxon>
        <taxon>Euglenozoa</taxon>
        <taxon>Kinetoplastea</taxon>
        <taxon>Metakinetoplastina</taxon>
        <taxon>Trypanosomatida</taxon>
        <taxon>Trypanosomatidae</taxon>
        <taxon>Trypanosoma</taxon>
        <taxon>Herpetosoma</taxon>
    </lineage>
</organism>
<dbReference type="VEuPathDB" id="TriTrypDB:TRSC58_01145"/>
<feature type="transmembrane region" description="Helical" evidence="2">
    <location>
        <begin position="450"/>
        <end position="475"/>
    </location>
</feature>
<dbReference type="Proteomes" id="UP000031737">
    <property type="component" value="Unassembled WGS sequence"/>
</dbReference>
<keyword evidence="2" id="KW-0472">Membrane</keyword>
<reference evidence="3 4" key="1">
    <citation type="submission" date="2013-07" db="EMBL/GenBank/DDBJ databases">
        <authorList>
            <person name="Stoco P.H."/>
            <person name="Wagner G."/>
            <person name="Gerber A."/>
            <person name="Zaha A."/>
            <person name="Thompson C."/>
            <person name="Bartholomeu D.C."/>
            <person name="Luckemeyer D.D."/>
            <person name="Bahia D."/>
            <person name="Loreto E."/>
            <person name="Prestes E.B."/>
            <person name="Lima F.M."/>
            <person name="Rodrigues-Luiz G."/>
            <person name="Vallejo G.A."/>
            <person name="Filho J.F."/>
            <person name="Monteiro K.M."/>
            <person name="Tyler K.M."/>
            <person name="de Almeida L.G."/>
            <person name="Ortiz M.F."/>
            <person name="Siervo M.A."/>
            <person name="de Moraes M.H."/>
            <person name="Cunha O.L."/>
            <person name="Mendonca-Neto R."/>
            <person name="Silva R."/>
            <person name="Teixeira S.M."/>
            <person name="Murta S.M."/>
            <person name="Sincero T.C."/>
            <person name="Mendes T.A."/>
            <person name="Urmenyi T.P."/>
            <person name="Silva V.G."/>
            <person name="da Rocha W.D."/>
            <person name="Andersson B."/>
            <person name="Romanha A.J."/>
            <person name="Steindel M."/>
            <person name="de Vasconcelos A.T."/>
            <person name="Grisard E.C."/>
        </authorList>
    </citation>
    <scope>NUCLEOTIDE SEQUENCE [LARGE SCALE GENOMIC DNA]</scope>
    <source>
        <strain evidence="3 4">SC58</strain>
    </source>
</reference>
<feature type="transmembrane region" description="Helical" evidence="2">
    <location>
        <begin position="521"/>
        <end position="540"/>
    </location>
</feature>
<feature type="compositionally biased region" description="Basic and acidic residues" evidence="1">
    <location>
        <begin position="665"/>
        <end position="677"/>
    </location>
</feature>
<comment type="caution">
    <text evidence="3">The sequence shown here is derived from an EMBL/GenBank/DDBJ whole genome shotgun (WGS) entry which is preliminary data.</text>
</comment>
<keyword evidence="2" id="KW-1133">Transmembrane helix</keyword>
<dbReference type="EMBL" id="AUPL01001145">
    <property type="protein sequence ID" value="ESL11114.1"/>
    <property type="molecule type" value="Genomic_DNA"/>
</dbReference>
<gene>
    <name evidence="3" type="ORF">TRSC58_01145</name>
</gene>
<feature type="region of interest" description="Disordered" evidence="1">
    <location>
        <begin position="691"/>
        <end position="712"/>
    </location>
</feature>
<feature type="compositionally biased region" description="Polar residues" evidence="1">
    <location>
        <begin position="692"/>
        <end position="702"/>
    </location>
</feature>
<protein>
    <submittedName>
        <fullName evidence="3">Uncharacterized protein</fullName>
    </submittedName>
</protein>
<evidence type="ECO:0000313" key="4">
    <source>
        <dbReference type="Proteomes" id="UP000031737"/>
    </source>
</evidence>